<proteinExistence type="predicted"/>
<dbReference type="CDD" id="cd12266">
    <property type="entry name" value="RRM_like_XS"/>
    <property type="match status" value="1"/>
</dbReference>
<dbReference type="Pfam" id="PF03468">
    <property type="entry name" value="XS"/>
    <property type="match status" value="1"/>
</dbReference>
<dbReference type="InterPro" id="IPR005379">
    <property type="entry name" value="FDM1-5/IDN2_XH"/>
</dbReference>
<evidence type="ECO:0000313" key="8">
    <source>
        <dbReference type="EMBL" id="CAK9327022.1"/>
    </source>
</evidence>
<evidence type="ECO:0000259" key="5">
    <source>
        <dbReference type="Pfam" id="PF03468"/>
    </source>
</evidence>
<evidence type="ECO:0000313" key="9">
    <source>
        <dbReference type="Proteomes" id="UP001642487"/>
    </source>
</evidence>
<reference evidence="8 9" key="1">
    <citation type="submission" date="2024-03" db="EMBL/GenBank/DDBJ databases">
        <authorList>
            <person name="Gkanogiannis A."/>
            <person name="Becerra Lopez-Lavalle L."/>
        </authorList>
    </citation>
    <scope>NUCLEOTIDE SEQUENCE [LARGE SCALE GENOMIC DNA]</scope>
</reference>
<feature type="compositionally biased region" description="Basic and acidic residues" evidence="4">
    <location>
        <begin position="256"/>
        <end position="268"/>
    </location>
</feature>
<dbReference type="PANTHER" id="PTHR21596:SF23">
    <property type="entry name" value="FACTOR OF DNA METHYLATION 4"/>
    <property type="match status" value="1"/>
</dbReference>
<feature type="compositionally biased region" description="Basic and acidic residues" evidence="4">
    <location>
        <begin position="132"/>
        <end position="190"/>
    </location>
</feature>
<evidence type="ECO:0000256" key="3">
    <source>
        <dbReference type="SAM" id="Coils"/>
    </source>
</evidence>
<evidence type="ECO:0000256" key="1">
    <source>
        <dbReference type="ARBA" id="ARBA00023054"/>
    </source>
</evidence>
<keyword evidence="1 3" id="KW-0175">Coiled coil</keyword>
<evidence type="ECO:0008006" key="10">
    <source>
        <dbReference type="Google" id="ProtNLM"/>
    </source>
</evidence>
<feature type="coiled-coil region" evidence="3">
    <location>
        <begin position="463"/>
        <end position="659"/>
    </location>
</feature>
<evidence type="ECO:0000256" key="4">
    <source>
        <dbReference type="SAM" id="MobiDB-lite"/>
    </source>
</evidence>
<name>A0ABP0Z8S8_9ROSI</name>
<feature type="domain" description="XS" evidence="5">
    <location>
        <begin position="295"/>
        <end position="405"/>
    </location>
</feature>
<evidence type="ECO:0000256" key="2">
    <source>
        <dbReference type="ARBA" id="ARBA00023158"/>
    </source>
</evidence>
<dbReference type="InterPro" id="IPR038588">
    <property type="entry name" value="XS_domain_sf"/>
</dbReference>
<dbReference type="Pfam" id="PF03470">
    <property type="entry name" value="zf-XS"/>
    <property type="match status" value="1"/>
</dbReference>
<sequence length="809" mass="96577">MSVCSKKESETDSLRKYQDFYYADLKQGVIRIKASGSRYRCPFCHGRSGKEDLQFKELLRHASDAGRSSQSWSTKETAKHLALERYMNKYFWLEDQRQSVRNQQCDNLDQPQPVHKEQRYDRDQSQPVFKEQPYDRDRSQPVCKEQRYDRDRSQPVCKEQRYDHDRSQPVSKEQRYDRDRSQPVNKEQRYDSNQPLPVLKDQSYDRNRPQPVFKEQRYDCDRPQPVLKKQHYDRDGPQPVLKEHHYDHNQPTPVLKEQHHDRDQPQPKNKLEVQNHFHPEDQPQPVRKEQCYDCDQYFVWPWMAIVANIQTEIHAGRHVGESGSKLRDEFMRQGFNPLRVHPLWNRFGHSGYAIVEFNKDWDGFRNAIMFENRFEVDHHGKKDYNVSRDRGNELYGWVARDDDYYSKNIFGDYLRKNGDLKTVSGKEAEDNSKALKLVSNLANTLETKNLHLKEIAHKVLETNASLNNMMEQMDETVKIYNDKIRRMQEDARNYFKHIVSEYEKVKLQLKDQKKELQQREHQLLNREAQNDNERRKLYQEKKMNEWASLEQKKAEDEVLRLAGEQQKEKEKLHKKIIELEQKLDARQALELEIERLKGSLEVMKHMGEDGDDDAKKKMDQIQQDLDEKEEEFEYFQNINQNLIIKERRTNDEVQDARKELINVYGGSSTRAFIGVKRMGDLDSKPFCTATKLKYVKEEAEEKAIELCSRWEDQLRNPSWHPFRIIEDDAGQAKEIIDENDEMLKNLKNEYGDEVHKAVVTALMEMNEYNPSGRYTVMELWNFKEGRKATLKEGVAHILKQWKLHKRRRT</sequence>
<organism evidence="8 9">
    <name type="scientific">Citrullus colocynthis</name>
    <name type="common">colocynth</name>
    <dbReference type="NCBI Taxonomy" id="252529"/>
    <lineage>
        <taxon>Eukaryota</taxon>
        <taxon>Viridiplantae</taxon>
        <taxon>Streptophyta</taxon>
        <taxon>Embryophyta</taxon>
        <taxon>Tracheophyta</taxon>
        <taxon>Spermatophyta</taxon>
        <taxon>Magnoliopsida</taxon>
        <taxon>eudicotyledons</taxon>
        <taxon>Gunneridae</taxon>
        <taxon>Pentapetalae</taxon>
        <taxon>rosids</taxon>
        <taxon>fabids</taxon>
        <taxon>Cucurbitales</taxon>
        <taxon>Cucurbitaceae</taxon>
        <taxon>Benincaseae</taxon>
        <taxon>Citrullus</taxon>
    </lineage>
</organism>
<dbReference type="InterPro" id="IPR005380">
    <property type="entry name" value="XS_domain"/>
</dbReference>
<evidence type="ECO:0000259" key="6">
    <source>
        <dbReference type="Pfam" id="PF03469"/>
    </source>
</evidence>
<keyword evidence="9" id="KW-1185">Reference proteome</keyword>
<feature type="compositionally biased region" description="Basic and acidic residues" evidence="4">
    <location>
        <begin position="114"/>
        <end position="124"/>
    </location>
</feature>
<feature type="region of interest" description="Disordered" evidence="4">
    <location>
        <begin position="106"/>
        <end position="268"/>
    </location>
</feature>
<gene>
    <name evidence="8" type="ORF">CITCOLO1_LOCUS19389</name>
</gene>
<dbReference type="EMBL" id="OZ021742">
    <property type="protein sequence ID" value="CAK9327022.1"/>
    <property type="molecule type" value="Genomic_DNA"/>
</dbReference>
<dbReference type="Pfam" id="PF03469">
    <property type="entry name" value="XH"/>
    <property type="match status" value="1"/>
</dbReference>
<feature type="domain" description="Zinc finger-XS" evidence="7">
    <location>
        <begin position="41"/>
        <end position="84"/>
    </location>
</feature>
<dbReference type="Gene3D" id="3.30.70.2890">
    <property type="entry name" value="XS domain"/>
    <property type="match status" value="1"/>
</dbReference>
<feature type="domain" description="Factor of DNA methylation 1-5/IDN2" evidence="6">
    <location>
        <begin position="676"/>
        <end position="807"/>
    </location>
</feature>
<dbReference type="InterPro" id="IPR005381">
    <property type="entry name" value="Znf-XS_domain"/>
</dbReference>
<dbReference type="Proteomes" id="UP001642487">
    <property type="component" value="Chromosome 8"/>
</dbReference>
<evidence type="ECO:0000259" key="7">
    <source>
        <dbReference type="Pfam" id="PF03470"/>
    </source>
</evidence>
<dbReference type="InterPro" id="IPR045177">
    <property type="entry name" value="FDM1-5/IDN2"/>
</dbReference>
<dbReference type="PANTHER" id="PTHR21596">
    <property type="entry name" value="RIBONUCLEASE P SUBUNIT P38"/>
    <property type="match status" value="1"/>
</dbReference>
<protein>
    <recommendedName>
        <fullName evidence="10">Protein INVOLVED IN DE NOVO 2-like</fullName>
    </recommendedName>
</protein>
<feature type="compositionally biased region" description="Basic and acidic residues" evidence="4">
    <location>
        <begin position="202"/>
        <end position="222"/>
    </location>
</feature>
<accession>A0ABP0Z8S8</accession>
<keyword evidence="2" id="KW-0943">RNA-mediated gene silencing</keyword>
<feature type="compositionally biased region" description="Basic and acidic residues" evidence="4">
    <location>
        <begin position="230"/>
        <end position="248"/>
    </location>
</feature>